<dbReference type="Pfam" id="PF22669">
    <property type="entry name" value="Exo_endo_phos2"/>
    <property type="match status" value="1"/>
</dbReference>
<dbReference type="OrthoDB" id="62798at2759"/>
<dbReference type="PANTHER" id="PTHR11200">
    <property type="entry name" value="INOSITOL 5-PHOSPHATASE"/>
    <property type="match status" value="1"/>
</dbReference>
<dbReference type="PANTHER" id="PTHR11200:SF286">
    <property type="entry name" value="5-PHOSPHATASE, PUTATIVE (AFU_ORTHOLOGUE AFUA_5G07600)-RELATED"/>
    <property type="match status" value="1"/>
</dbReference>
<dbReference type="HOGENOM" id="CLU_025224_0_0_1"/>
<evidence type="ECO:0000313" key="3">
    <source>
        <dbReference type="EMBL" id="EJT53123.1"/>
    </source>
</evidence>
<keyword evidence="1" id="KW-0472">Membrane</keyword>
<dbReference type="EMBL" id="ALBS01000009">
    <property type="protein sequence ID" value="EJT53123.1"/>
    <property type="molecule type" value="Genomic_DNA"/>
</dbReference>
<feature type="transmembrane region" description="Helical" evidence="1">
    <location>
        <begin position="395"/>
        <end position="413"/>
    </location>
</feature>
<accession>J8QHF0</accession>
<dbReference type="Proteomes" id="UP000002748">
    <property type="component" value="Unassembled WGS sequence"/>
</dbReference>
<dbReference type="InterPro" id="IPR036691">
    <property type="entry name" value="Endo/exonu/phosph_ase_sf"/>
</dbReference>
<dbReference type="SUPFAM" id="SSF56219">
    <property type="entry name" value="DNase I-like"/>
    <property type="match status" value="1"/>
</dbReference>
<organism evidence="3 4">
    <name type="scientific">Trichosporon asahii var. asahii (strain ATCC 90039 / CBS 2479 / JCM 2466 / KCTC 7840 / NBRC 103889/ NCYC 2677 / UAMH 7654)</name>
    <name type="common">Yeast</name>
    <dbReference type="NCBI Taxonomy" id="1186058"/>
    <lineage>
        <taxon>Eukaryota</taxon>
        <taxon>Fungi</taxon>
        <taxon>Dikarya</taxon>
        <taxon>Basidiomycota</taxon>
        <taxon>Agaricomycotina</taxon>
        <taxon>Tremellomycetes</taxon>
        <taxon>Trichosporonales</taxon>
        <taxon>Trichosporonaceae</taxon>
        <taxon>Trichosporon</taxon>
    </lineage>
</organism>
<evidence type="ECO:0000256" key="1">
    <source>
        <dbReference type="SAM" id="Phobius"/>
    </source>
</evidence>
<dbReference type="RefSeq" id="XP_014184446.1">
    <property type="nucleotide sequence ID" value="XM_014328971.1"/>
</dbReference>
<name>J8QHF0_TRIAS</name>
<dbReference type="InterPro" id="IPR000300">
    <property type="entry name" value="IPPc"/>
</dbReference>
<reference evidence="3 4" key="1">
    <citation type="journal article" date="2012" name="Eukaryot. Cell">
        <title>Draft genome sequence of CBS 2479, the standard type strain of Trichosporon asahii.</title>
        <authorList>
            <person name="Yang R.Y."/>
            <person name="Li H.T."/>
            <person name="Zhu H."/>
            <person name="Zhou G.P."/>
            <person name="Wang M."/>
            <person name="Wang L."/>
        </authorList>
    </citation>
    <scope>NUCLEOTIDE SEQUENCE [LARGE SCALE GENOMIC DNA]</scope>
    <source>
        <strain evidence="4">ATCC 90039 / CBS 2479 / JCM 2466 / KCTC 7840 / NCYC 2677 / UAMH 7654</strain>
    </source>
</reference>
<dbReference type="GO" id="GO:0046856">
    <property type="term" value="P:phosphatidylinositol dephosphorylation"/>
    <property type="evidence" value="ECO:0007669"/>
    <property type="project" value="InterPro"/>
</dbReference>
<dbReference type="GO" id="GO:0004439">
    <property type="term" value="F:phosphatidylinositol-4,5-bisphosphate 5-phosphatase activity"/>
    <property type="evidence" value="ECO:0007669"/>
    <property type="project" value="TreeGrafter"/>
</dbReference>
<proteinExistence type="predicted"/>
<gene>
    <name evidence="3" type="ORF">A1Q1_00130</name>
</gene>
<dbReference type="Gene3D" id="3.60.10.10">
    <property type="entry name" value="Endonuclease/exonuclease/phosphatase"/>
    <property type="match status" value="2"/>
</dbReference>
<evidence type="ECO:0000313" key="4">
    <source>
        <dbReference type="Proteomes" id="UP000002748"/>
    </source>
</evidence>
<feature type="domain" description="Inositol polyphosphate-related phosphatase" evidence="2">
    <location>
        <begin position="2"/>
        <end position="335"/>
    </location>
</feature>
<dbReference type="KEGG" id="tasa:A1Q1_00130"/>
<protein>
    <recommendedName>
        <fullName evidence="2">Inositol polyphosphate-related phosphatase domain-containing protein</fullName>
    </recommendedName>
</protein>
<comment type="caution">
    <text evidence="3">The sequence shown here is derived from an EMBL/GenBank/DDBJ whole genome shotgun (WGS) entry which is preliminary data.</text>
</comment>
<dbReference type="InterPro" id="IPR046985">
    <property type="entry name" value="IP5"/>
</dbReference>
<dbReference type="VEuPathDB" id="FungiDB:A1Q1_00130"/>
<keyword evidence="1" id="KW-0812">Transmembrane</keyword>
<dbReference type="SMART" id="SM00128">
    <property type="entry name" value="IPPc"/>
    <property type="match status" value="1"/>
</dbReference>
<dbReference type="AlphaFoldDB" id="J8QHF0"/>
<evidence type="ECO:0000259" key="2">
    <source>
        <dbReference type="SMART" id="SM00128"/>
    </source>
</evidence>
<keyword evidence="1" id="KW-1133">Transmembrane helix</keyword>
<dbReference type="GeneID" id="25983644"/>
<sequence length="419" mass="46161">MSELTVFCTTYNTGLQGSLAQEQDLASWLIPVLHETTQENYNQLPDIYAIGVEELLPLHLACELPILFRQLTSVAGLSFGVLVALTDRIESILSAHATSISPGREPERFRLVSRTSRVGVALWVFAREKTTQGRLGKAVTSSVGLWRLGLGNKSALRNEQYNTILSSLIFYPGDALAHPVQPFQTSHLFIMGDLNYRLTKLPKAGVYPTENGATKDLIALEREREALVSLDTLKHEQNLGNVFGGMREGDLTRFAPTYKRVVGQVEGYSKKRIPGWTDRILFASHTDPAELYSPNAPETPSSTTQITQFNSAPELTISDHKPVYMVVTLPPVRHNAASPSLAPVLPPPPPPSRPRPAARPREELIFWDIVGSVLDRLIGWPWTLLVLLGFGNEKAGMGVSAFLTLIWGVWWSGVFSGSA</sequence>